<evidence type="ECO:0000256" key="2">
    <source>
        <dbReference type="ARBA" id="ARBA00022670"/>
    </source>
</evidence>
<evidence type="ECO:0000256" key="10">
    <source>
        <dbReference type="RuleBase" id="RU003983"/>
    </source>
</evidence>
<proteinExistence type="inferred from homology"/>
<comment type="cofactor">
    <cofactor evidence="10">
        <name>Zn(2+)</name>
        <dbReference type="ChEBI" id="CHEBI:29105"/>
    </cofactor>
    <text evidence="10">Binds 1 zinc ion per subunit.</text>
</comment>
<keyword evidence="3" id="KW-0812">Transmembrane</keyword>
<dbReference type="PANTHER" id="PTHR43221:SF3">
    <property type="entry name" value="SLL1280 PROTEIN"/>
    <property type="match status" value="1"/>
</dbReference>
<organism evidence="13 14">
    <name type="scientific">Svornostia abyssi</name>
    <dbReference type="NCBI Taxonomy" id="2898438"/>
    <lineage>
        <taxon>Bacteria</taxon>
        <taxon>Bacillati</taxon>
        <taxon>Actinomycetota</taxon>
        <taxon>Thermoleophilia</taxon>
        <taxon>Solirubrobacterales</taxon>
        <taxon>Baekduiaceae</taxon>
        <taxon>Svornostia</taxon>
    </lineage>
</organism>
<evidence type="ECO:0000256" key="1">
    <source>
        <dbReference type="ARBA" id="ARBA00022475"/>
    </source>
</evidence>
<evidence type="ECO:0000256" key="7">
    <source>
        <dbReference type="ARBA" id="ARBA00022989"/>
    </source>
</evidence>
<comment type="similarity">
    <text evidence="10">Belongs to the peptidase M48 family.</text>
</comment>
<evidence type="ECO:0000256" key="5">
    <source>
        <dbReference type="ARBA" id="ARBA00022801"/>
    </source>
</evidence>
<evidence type="ECO:0000259" key="12">
    <source>
        <dbReference type="Pfam" id="PF01435"/>
    </source>
</evidence>
<feature type="domain" description="Peptidase M48" evidence="12">
    <location>
        <begin position="2"/>
        <end position="151"/>
    </location>
</feature>
<dbReference type="InterPro" id="IPR050083">
    <property type="entry name" value="HtpX_protease"/>
</dbReference>
<evidence type="ECO:0000256" key="9">
    <source>
        <dbReference type="ARBA" id="ARBA00023136"/>
    </source>
</evidence>
<dbReference type="InterPro" id="IPR001915">
    <property type="entry name" value="Peptidase_M48"/>
</dbReference>
<keyword evidence="4" id="KW-0479">Metal-binding</keyword>
<reference evidence="14" key="1">
    <citation type="submission" date="2021-11" db="EMBL/GenBank/DDBJ databases">
        <title>Cultivation dependent microbiological survey of springs from the worlds oldest radium mine currently devoted to the extraction of radon-saturated water.</title>
        <authorList>
            <person name="Kapinusova G."/>
            <person name="Smrhova T."/>
            <person name="Strejcek M."/>
            <person name="Suman J."/>
            <person name="Jani K."/>
            <person name="Pajer P."/>
            <person name="Uhlik O."/>
        </authorList>
    </citation>
    <scope>NUCLEOTIDE SEQUENCE [LARGE SCALE GENOMIC DNA]</scope>
    <source>
        <strain evidence="14">J379</strain>
    </source>
</reference>
<dbReference type="Gene3D" id="3.30.2010.10">
    <property type="entry name" value="Metalloproteases ('zincins'), catalytic domain"/>
    <property type="match status" value="1"/>
</dbReference>
<gene>
    <name evidence="13" type="ORF">LRS13_02285</name>
</gene>
<dbReference type="EMBL" id="CP088295">
    <property type="protein sequence ID" value="UUY04379.1"/>
    <property type="molecule type" value="Genomic_DNA"/>
</dbReference>
<name>A0ABY5PI71_9ACTN</name>
<feature type="region of interest" description="Disordered" evidence="11">
    <location>
        <begin position="198"/>
        <end position="217"/>
    </location>
</feature>
<accession>A0ABY5PI71</accession>
<keyword evidence="5 10" id="KW-0378">Hydrolase</keyword>
<evidence type="ECO:0000313" key="13">
    <source>
        <dbReference type="EMBL" id="UUY04379.1"/>
    </source>
</evidence>
<evidence type="ECO:0000256" key="6">
    <source>
        <dbReference type="ARBA" id="ARBA00022833"/>
    </source>
</evidence>
<evidence type="ECO:0000256" key="8">
    <source>
        <dbReference type="ARBA" id="ARBA00023049"/>
    </source>
</evidence>
<keyword evidence="8 10" id="KW-0482">Metalloprotease</keyword>
<keyword evidence="9" id="KW-0472">Membrane</keyword>
<keyword evidence="14" id="KW-1185">Reference proteome</keyword>
<dbReference type="PANTHER" id="PTHR43221">
    <property type="entry name" value="PROTEASE HTPX"/>
    <property type="match status" value="1"/>
</dbReference>
<dbReference type="Pfam" id="PF01435">
    <property type="entry name" value="Peptidase_M48"/>
    <property type="match status" value="1"/>
</dbReference>
<evidence type="ECO:0000313" key="14">
    <source>
        <dbReference type="Proteomes" id="UP001058860"/>
    </source>
</evidence>
<dbReference type="CDD" id="cd07325">
    <property type="entry name" value="M48_Ste24p_like"/>
    <property type="match status" value="1"/>
</dbReference>
<dbReference type="RefSeq" id="WP_353864867.1">
    <property type="nucleotide sequence ID" value="NZ_CP088295.1"/>
</dbReference>
<sequence>MVIVSSGAMQTLDDDELEMVLAHEAGHILSEHVMYQTTLAILLQVGTLSLPFLAGLPLRGITYALLEWYRAAELSSDRCATIVTRDPLLTSRTLMALSAGLPSSRLNLDAFLRQAQEYREGGDGFDRIRKLMTELGRTHGPPVKRAHEVYTWVQSGDYDRIIGGEYLRRGEEPPAREEAAAATEHYVERFRGLMADAADTAQSTGEKLADWLRRDAG</sequence>
<dbReference type="Proteomes" id="UP001058860">
    <property type="component" value="Chromosome"/>
</dbReference>
<keyword evidence="1" id="KW-1003">Cell membrane</keyword>
<protein>
    <submittedName>
        <fullName evidence="13">M48 family metallopeptidase</fullName>
    </submittedName>
</protein>
<keyword evidence="7" id="KW-1133">Transmembrane helix</keyword>
<evidence type="ECO:0000256" key="4">
    <source>
        <dbReference type="ARBA" id="ARBA00022723"/>
    </source>
</evidence>
<keyword evidence="2 10" id="KW-0645">Protease</keyword>
<keyword evidence="6 10" id="KW-0862">Zinc</keyword>
<evidence type="ECO:0000256" key="3">
    <source>
        <dbReference type="ARBA" id="ARBA00022692"/>
    </source>
</evidence>
<feature type="compositionally biased region" description="Basic and acidic residues" evidence="11">
    <location>
        <begin position="207"/>
        <end position="217"/>
    </location>
</feature>
<evidence type="ECO:0000256" key="11">
    <source>
        <dbReference type="SAM" id="MobiDB-lite"/>
    </source>
</evidence>